<reference evidence="3 4" key="1">
    <citation type="journal article" date="2011" name="Cell">
        <title>The monarch butterfly genome yields insights into long-distance migration.</title>
        <authorList>
            <person name="Zhan S."/>
            <person name="Merlin C."/>
            <person name="Boore J.L."/>
            <person name="Reppert S.M."/>
        </authorList>
    </citation>
    <scope>NUCLEOTIDE SEQUENCE [LARGE SCALE GENOMIC DNA]</scope>
    <source>
        <strain evidence="3">F-2</strain>
    </source>
</reference>
<evidence type="ECO:0000313" key="3">
    <source>
        <dbReference type="EMBL" id="OWR48510.1"/>
    </source>
</evidence>
<feature type="domain" description="BRCT" evidence="2">
    <location>
        <begin position="83"/>
        <end position="172"/>
    </location>
</feature>
<dbReference type="AlphaFoldDB" id="A0A212F451"/>
<evidence type="ECO:0000256" key="1">
    <source>
        <dbReference type="SAM" id="MobiDB-lite"/>
    </source>
</evidence>
<accession>A0A212F451</accession>
<feature type="non-terminal residue" evidence="3">
    <location>
        <position position="575"/>
    </location>
</feature>
<comment type="caution">
    <text evidence="3">The sequence shown here is derived from an EMBL/GenBank/DDBJ whole genome shotgun (WGS) entry which is preliminary data.</text>
</comment>
<dbReference type="InterPro" id="IPR001357">
    <property type="entry name" value="BRCT_dom"/>
</dbReference>
<dbReference type="PROSITE" id="PS50172">
    <property type="entry name" value="BRCT"/>
    <property type="match status" value="2"/>
</dbReference>
<dbReference type="Pfam" id="PF00533">
    <property type="entry name" value="BRCT"/>
    <property type="match status" value="1"/>
</dbReference>
<dbReference type="PANTHER" id="PTHR14625:SF3">
    <property type="entry name" value="MICROCEPHALIN"/>
    <property type="match status" value="1"/>
</dbReference>
<dbReference type="InterPro" id="IPR036420">
    <property type="entry name" value="BRCT_dom_sf"/>
</dbReference>
<gene>
    <name evidence="3" type="ORF">KGM_215206A</name>
</gene>
<name>A0A212F451_DANPL</name>
<dbReference type="InterPro" id="IPR022047">
    <property type="entry name" value="Microcephalin-like"/>
</dbReference>
<dbReference type="SMART" id="SM00292">
    <property type="entry name" value="BRCT"/>
    <property type="match status" value="2"/>
</dbReference>
<protein>
    <recommendedName>
        <fullName evidence="2">BRCT domain-containing protein</fullName>
    </recommendedName>
</protein>
<sequence>MAKDDNRSAAGLRRSAIAERLRLREEWSALKEIDNTINHVPIQRNNTKKQHRGNLIIRYPKTVLNSRSVSKKHTPRHERACNKTSEVLRGLVVHVDIGSESKALALRAALMALGASVVPQWSNLVTHLVWSEGGSREVRSRARLLACKLVSPLWVEACATAGRRLPEGLFPAASRPSDLPSPNSLKVMLKRFELENLPLGLLSDSGSSDNIGRLRISSDDDTNDRSGDRSKEVSGDVSPSSPDIAVRVNTAPRRLLPLSPPHPPAQTRCKRKLFTHKEADTQTGSDTDIERTPIKQKTPRKPQARRQIDKQLVRKIIGTQNIPHGIKEKDNKDKRLRFVLTGMSRQERQEVVTSIKKLNGKIQSSVNRKTTHIILGDRNYTTYCSKCNSPDKLLSQMLTDVVINDHINKPVRCCVCRCDVNASLLDQHCQGEVCDGKVKIDKPRTINTLLGAVRGCRVLYSKWVFDSLRENRWIHHCGYEVRHLKRIYEKARAERSALQKNNSEYAYNVFNGIKINITSNAQHRDAITQLLTLCGARIINGGESDITIGINNGEICSKWIFDSVAAARLRTTRRY</sequence>
<dbReference type="Proteomes" id="UP000007151">
    <property type="component" value="Unassembled WGS sequence"/>
</dbReference>
<evidence type="ECO:0000259" key="2">
    <source>
        <dbReference type="PROSITE" id="PS50172"/>
    </source>
</evidence>
<keyword evidence="4" id="KW-1185">Reference proteome</keyword>
<dbReference type="PANTHER" id="PTHR14625">
    <property type="entry name" value="MICROCEPHALIN"/>
    <property type="match status" value="1"/>
</dbReference>
<dbReference type="GO" id="GO:0000278">
    <property type="term" value="P:mitotic cell cycle"/>
    <property type="evidence" value="ECO:0007669"/>
    <property type="project" value="TreeGrafter"/>
</dbReference>
<evidence type="ECO:0000313" key="4">
    <source>
        <dbReference type="Proteomes" id="UP000007151"/>
    </source>
</evidence>
<dbReference type="EMBL" id="AGBW02010443">
    <property type="protein sequence ID" value="OWR48510.1"/>
    <property type="molecule type" value="Genomic_DNA"/>
</dbReference>
<proteinExistence type="predicted"/>
<feature type="domain" description="BRCT" evidence="2">
    <location>
        <begin position="505"/>
        <end position="575"/>
    </location>
</feature>
<dbReference type="Gene3D" id="3.40.50.10190">
    <property type="entry name" value="BRCT domain"/>
    <property type="match status" value="2"/>
</dbReference>
<feature type="region of interest" description="Disordered" evidence="1">
    <location>
        <begin position="210"/>
        <end position="244"/>
    </location>
</feature>
<organism evidence="3 4">
    <name type="scientific">Danaus plexippus plexippus</name>
    <dbReference type="NCBI Taxonomy" id="278856"/>
    <lineage>
        <taxon>Eukaryota</taxon>
        <taxon>Metazoa</taxon>
        <taxon>Ecdysozoa</taxon>
        <taxon>Arthropoda</taxon>
        <taxon>Hexapoda</taxon>
        <taxon>Insecta</taxon>
        <taxon>Pterygota</taxon>
        <taxon>Neoptera</taxon>
        <taxon>Endopterygota</taxon>
        <taxon>Lepidoptera</taxon>
        <taxon>Glossata</taxon>
        <taxon>Ditrysia</taxon>
        <taxon>Papilionoidea</taxon>
        <taxon>Nymphalidae</taxon>
        <taxon>Danainae</taxon>
        <taxon>Danaini</taxon>
        <taxon>Danaina</taxon>
        <taxon>Danaus</taxon>
        <taxon>Danaus</taxon>
    </lineage>
</organism>
<feature type="region of interest" description="Disordered" evidence="1">
    <location>
        <begin position="276"/>
        <end position="307"/>
    </location>
</feature>
<feature type="compositionally biased region" description="Basic and acidic residues" evidence="1">
    <location>
        <begin position="223"/>
        <end position="234"/>
    </location>
</feature>
<dbReference type="InParanoid" id="A0A212F451"/>
<dbReference type="SUPFAM" id="SSF52113">
    <property type="entry name" value="BRCT domain"/>
    <property type="match status" value="3"/>
</dbReference>
<dbReference type="KEGG" id="dpl:KGM_215206A"/>
<dbReference type="STRING" id="278856.A0A212F451"/>
<dbReference type="eggNOG" id="ENOG502SESE">
    <property type="taxonomic scope" value="Eukaryota"/>
</dbReference>